<name>A0A8A1M4E1_AJECA</name>
<sequence>MYNLTVDAETRVDKDKRQGGEGVGATSPSYQQFLVSPAKRNDETAHEALQHRRGQRQVELHSLGDEERRVHAVTCEEETIFAVIRSRKLVKSNQWKTFAFTPPLQRSAKAAESETTRNLTTSPRGFDPGRFQCALFQVSKSLLYIFSSTTKF</sequence>
<accession>A0A8A1M4E1</accession>
<dbReference type="VEuPathDB" id="FungiDB:I7I51_03511"/>
<dbReference type="EMBL" id="CP069111">
    <property type="protein sequence ID" value="QSS61338.1"/>
    <property type="molecule type" value="Genomic_DNA"/>
</dbReference>
<protein>
    <submittedName>
        <fullName evidence="2">Uncharacterized protein</fullName>
    </submittedName>
</protein>
<gene>
    <name evidence="2" type="ORF">I7I51_03511</name>
</gene>
<organism evidence="2 3">
    <name type="scientific">Ajellomyces capsulatus</name>
    <name type="common">Darling's disease fungus</name>
    <name type="synonym">Histoplasma capsulatum</name>
    <dbReference type="NCBI Taxonomy" id="5037"/>
    <lineage>
        <taxon>Eukaryota</taxon>
        <taxon>Fungi</taxon>
        <taxon>Dikarya</taxon>
        <taxon>Ascomycota</taxon>
        <taxon>Pezizomycotina</taxon>
        <taxon>Eurotiomycetes</taxon>
        <taxon>Eurotiomycetidae</taxon>
        <taxon>Onygenales</taxon>
        <taxon>Ajellomycetaceae</taxon>
        <taxon>Histoplasma</taxon>
    </lineage>
</organism>
<dbReference type="Proteomes" id="UP000663671">
    <property type="component" value="Chromosome 5"/>
</dbReference>
<reference evidence="2" key="1">
    <citation type="submission" date="2021-01" db="EMBL/GenBank/DDBJ databases">
        <title>Chromosome-level genome assembly of a human fungal pathogen reveals clustering of transcriptionally co-regulated genes.</title>
        <authorList>
            <person name="Voorhies M."/>
            <person name="Cohen S."/>
            <person name="Shea T.P."/>
            <person name="Petrus S."/>
            <person name="Munoz J.F."/>
            <person name="Poplawski S."/>
            <person name="Goldman W.E."/>
            <person name="Michael T."/>
            <person name="Cuomo C.A."/>
            <person name="Sil A."/>
            <person name="Beyhan S."/>
        </authorList>
    </citation>
    <scope>NUCLEOTIDE SEQUENCE</scope>
    <source>
        <strain evidence="2">WU24</strain>
    </source>
</reference>
<dbReference type="AlphaFoldDB" id="A0A8A1M4E1"/>
<evidence type="ECO:0000313" key="2">
    <source>
        <dbReference type="EMBL" id="QSS61338.1"/>
    </source>
</evidence>
<evidence type="ECO:0000256" key="1">
    <source>
        <dbReference type="SAM" id="MobiDB-lite"/>
    </source>
</evidence>
<feature type="compositionally biased region" description="Basic and acidic residues" evidence="1">
    <location>
        <begin position="39"/>
        <end position="62"/>
    </location>
</feature>
<proteinExistence type="predicted"/>
<feature type="compositionally biased region" description="Basic and acidic residues" evidence="1">
    <location>
        <begin position="8"/>
        <end position="19"/>
    </location>
</feature>
<feature type="region of interest" description="Disordered" evidence="1">
    <location>
        <begin position="1"/>
        <end position="62"/>
    </location>
</feature>
<evidence type="ECO:0000313" key="3">
    <source>
        <dbReference type="Proteomes" id="UP000663671"/>
    </source>
</evidence>